<dbReference type="InterPro" id="IPR021215">
    <property type="entry name" value="DUF2752"/>
</dbReference>
<comment type="caution">
    <text evidence="2">The sequence shown here is derived from an EMBL/GenBank/DDBJ whole genome shotgun (WGS) entry which is preliminary data.</text>
</comment>
<gene>
    <name evidence="2" type="ORF">ATK86_2652</name>
</gene>
<dbReference type="EMBL" id="PJMW01000002">
    <property type="protein sequence ID" value="PKV78289.1"/>
    <property type="molecule type" value="Genomic_DNA"/>
</dbReference>
<proteinExistence type="predicted"/>
<feature type="transmembrane region" description="Helical" evidence="1">
    <location>
        <begin position="131"/>
        <end position="153"/>
    </location>
</feature>
<dbReference type="AlphaFoldDB" id="A0A2N3V9H1"/>
<keyword evidence="3" id="KW-1185">Reference proteome</keyword>
<evidence type="ECO:0000256" key="1">
    <source>
        <dbReference type="SAM" id="Phobius"/>
    </source>
</evidence>
<organism evidence="2 3">
    <name type="scientific">Nocardia fluminea</name>
    <dbReference type="NCBI Taxonomy" id="134984"/>
    <lineage>
        <taxon>Bacteria</taxon>
        <taxon>Bacillati</taxon>
        <taxon>Actinomycetota</taxon>
        <taxon>Actinomycetes</taxon>
        <taxon>Mycobacteriales</taxon>
        <taxon>Nocardiaceae</taxon>
        <taxon>Nocardia</taxon>
    </lineage>
</organism>
<feature type="transmembrane region" description="Helical" evidence="1">
    <location>
        <begin position="69"/>
        <end position="88"/>
    </location>
</feature>
<protein>
    <submittedName>
        <fullName evidence="2">Uncharacterized protein DUF2752</fullName>
    </submittedName>
</protein>
<keyword evidence="1" id="KW-0472">Membrane</keyword>
<feature type="transmembrane region" description="Helical" evidence="1">
    <location>
        <begin position="100"/>
        <end position="119"/>
    </location>
</feature>
<evidence type="ECO:0000313" key="2">
    <source>
        <dbReference type="EMBL" id="PKV78289.1"/>
    </source>
</evidence>
<evidence type="ECO:0000313" key="3">
    <source>
        <dbReference type="Proteomes" id="UP000233766"/>
    </source>
</evidence>
<dbReference type="Proteomes" id="UP000233766">
    <property type="component" value="Unassembled WGS sequence"/>
</dbReference>
<sequence length="196" mass="21365">MLAGHSVPVVVKGNTDRADTVKSHYRASAALAGVFGRRYRSGVDKTHVTAEFSGADPDRVAARSTWQRMTPPLIAAGLGVGTLALLHFRDPHVEGSYGLCPVYALFGVYCPGCGGMRAMHNLTDGNILDSLHSNLLALPLTIAFAVFVIDWIVRARRGRRWRVPGLSAVTVWSFFGLLAFYTVLRNTPWGTWLTPV</sequence>
<keyword evidence="1" id="KW-1133">Transmembrane helix</keyword>
<keyword evidence="1" id="KW-0812">Transmembrane</keyword>
<dbReference type="Pfam" id="PF10825">
    <property type="entry name" value="DUF2752"/>
    <property type="match status" value="1"/>
</dbReference>
<accession>A0A2N3V9H1</accession>
<reference evidence="2 3" key="1">
    <citation type="submission" date="2017-12" db="EMBL/GenBank/DDBJ databases">
        <title>Sequencing the genomes of 1000 Actinobacteria strains.</title>
        <authorList>
            <person name="Klenk H.-P."/>
        </authorList>
    </citation>
    <scope>NUCLEOTIDE SEQUENCE [LARGE SCALE GENOMIC DNA]</scope>
    <source>
        <strain evidence="2 3">DSM 44489</strain>
    </source>
</reference>
<name>A0A2N3V9H1_9NOCA</name>
<feature type="transmembrane region" description="Helical" evidence="1">
    <location>
        <begin position="165"/>
        <end position="184"/>
    </location>
</feature>